<dbReference type="GO" id="GO:0006171">
    <property type="term" value="P:cAMP biosynthetic process"/>
    <property type="evidence" value="ECO:0007669"/>
    <property type="project" value="TreeGrafter"/>
</dbReference>
<dbReference type="PROSITE" id="PS50995">
    <property type="entry name" value="HTH_MARR_2"/>
    <property type="match status" value="1"/>
</dbReference>
<dbReference type="Pfam" id="PF01047">
    <property type="entry name" value="MarR"/>
    <property type="match status" value="1"/>
</dbReference>
<dbReference type="PANTHER" id="PTHR43081:SF19">
    <property type="entry name" value="PH-SENSITIVE ADENYLATE CYCLASE RV1264"/>
    <property type="match status" value="1"/>
</dbReference>
<dbReference type="GO" id="GO:0003700">
    <property type="term" value="F:DNA-binding transcription factor activity"/>
    <property type="evidence" value="ECO:0007669"/>
    <property type="project" value="InterPro"/>
</dbReference>
<dbReference type="GO" id="GO:0004016">
    <property type="term" value="F:adenylate cyclase activity"/>
    <property type="evidence" value="ECO:0007669"/>
    <property type="project" value="UniProtKB-ARBA"/>
</dbReference>
<dbReference type="Gene3D" id="1.10.10.10">
    <property type="entry name" value="Winged helix-like DNA-binding domain superfamily/Winged helix DNA-binding domain"/>
    <property type="match status" value="1"/>
</dbReference>
<organism evidence="3 4">
    <name type="scientific">Microvirga thermotolerans</name>
    <dbReference type="NCBI Taxonomy" id="2651334"/>
    <lineage>
        <taxon>Bacteria</taxon>
        <taxon>Pseudomonadati</taxon>
        <taxon>Pseudomonadota</taxon>
        <taxon>Alphaproteobacteria</taxon>
        <taxon>Hyphomicrobiales</taxon>
        <taxon>Methylobacteriaceae</taxon>
        <taxon>Microvirga</taxon>
    </lineage>
</organism>
<dbReference type="GO" id="GO:0035556">
    <property type="term" value="P:intracellular signal transduction"/>
    <property type="evidence" value="ECO:0007669"/>
    <property type="project" value="InterPro"/>
</dbReference>
<dbReference type="Pfam" id="PF00211">
    <property type="entry name" value="Guanylate_cyc"/>
    <property type="match status" value="1"/>
</dbReference>
<dbReference type="InterPro" id="IPR001054">
    <property type="entry name" value="A/G_cyclase"/>
</dbReference>
<dbReference type="InterPro" id="IPR000835">
    <property type="entry name" value="HTH_MarR-typ"/>
</dbReference>
<dbReference type="RefSeq" id="WP_152584810.1">
    <property type="nucleotide sequence ID" value="NZ_CP045423.1"/>
</dbReference>
<dbReference type="InterPro" id="IPR036390">
    <property type="entry name" value="WH_DNA-bd_sf"/>
</dbReference>
<dbReference type="EMBL" id="CP045423">
    <property type="protein sequence ID" value="QFU15164.1"/>
    <property type="molecule type" value="Genomic_DNA"/>
</dbReference>
<protein>
    <submittedName>
        <fullName evidence="3">MarR family transcriptional regulator</fullName>
    </submittedName>
</protein>
<dbReference type="SMART" id="SM00347">
    <property type="entry name" value="HTH_MARR"/>
    <property type="match status" value="1"/>
</dbReference>
<dbReference type="InterPro" id="IPR050697">
    <property type="entry name" value="Adenylyl/Guanylyl_Cyclase_3/4"/>
</dbReference>
<sequence>MNKRASVMHRRLAAIFYADVAGYVRLMNADETGTLALLDSRREIMDRQITQHGGRTANTAGDSILAEFPSVVDAVQCAVGIQERIAAANEETPEERRVTFRIGIHVGEVMVRNGDIFGDGVNIAARMEKLAQPGLVCLSGAAYDYVSRVLPLAFDDLGTQFVKNLDAPMRAYLAHPSDHPLSRALPPVHRRSEFNLAQRFHTILNHALVEVTKPEGLTLVEPAVLASLHDAPNINEGRLAERIGIDLASAQRMVRHLELLGFVCRTPGKHGHELRLLSLTSAGLDLYTRLYPAILAVRDRVMAALSERERETLQDLLARVINANELKSNRRSD</sequence>
<dbReference type="Gene3D" id="3.30.70.1230">
    <property type="entry name" value="Nucleotide cyclase"/>
    <property type="match status" value="1"/>
</dbReference>
<reference evidence="3 4" key="1">
    <citation type="submission" date="2019-10" db="EMBL/GenBank/DDBJ databases">
        <title>Isolation, Identification of Microvirga thermotolerans HR1, a novel thermophilic bacterium and Comparative Genomics of the genus Microvirga.</title>
        <authorList>
            <person name="Li J."/>
            <person name="Zhang W."/>
            <person name="Lin M."/>
            <person name="Wang J."/>
        </authorList>
    </citation>
    <scope>NUCLEOTIDE SEQUENCE [LARGE SCALE GENOMIC DNA]</scope>
    <source>
        <strain evidence="3 4">HR1</strain>
    </source>
</reference>
<dbReference type="Proteomes" id="UP000325614">
    <property type="component" value="Chromosome"/>
</dbReference>
<gene>
    <name evidence="3" type="ORF">GDR74_02445</name>
</gene>
<keyword evidence="4" id="KW-1185">Reference proteome</keyword>
<dbReference type="InterPro" id="IPR036388">
    <property type="entry name" value="WH-like_DNA-bd_sf"/>
</dbReference>
<dbReference type="SUPFAM" id="SSF46785">
    <property type="entry name" value="Winged helix' DNA-binding domain"/>
    <property type="match status" value="1"/>
</dbReference>
<evidence type="ECO:0000259" key="2">
    <source>
        <dbReference type="PROSITE" id="PS50995"/>
    </source>
</evidence>
<proteinExistence type="predicted"/>
<dbReference type="KEGG" id="mico:GDR74_02445"/>
<name>A0A5P9JZ09_9HYPH</name>
<dbReference type="PROSITE" id="PS50125">
    <property type="entry name" value="GUANYLATE_CYCLASE_2"/>
    <property type="match status" value="1"/>
</dbReference>
<dbReference type="InterPro" id="IPR029787">
    <property type="entry name" value="Nucleotide_cyclase"/>
</dbReference>
<dbReference type="SUPFAM" id="SSF55073">
    <property type="entry name" value="Nucleotide cyclase"/>
    <property type="match status" value="1"/>
</dbReference>
<evidence type="ECO:0000313" key="4">
    <source>
        <dbReference type="Proteomes" id="UP000325614"/>
    </source>
</evidence>
<feature type="domain" description="Guanylate cyclase" evidence="1">
    <location>
        <begin position="14"/>
        <end position="128"/>
    </location>
</feature>
<evidence type="ECO:0000259" key="1">
    <source>
        <dbReference type="PROSITE" id="PS50125"/>
    </source>
</evidence>
<dbReference type="AlphaFoldDB" id="A0A5P9JZ09"/>
<accession>A0A5P9JZ09</accession>
<dbReference type="CDD" id="cd07302">
    <property type="entry name" value="CHD"/>
    <property type="match status" value="1"/>
</dbReference>
<dbReference type="PANTHER" id="PTHR43081">
    <property type="entry name" value="ADENYLATE CYCLASE, TERMINAL-DIFFERENTIATION SPECIFIC-RELATED"/>
    <property type="match status" value="1"/>
</dbReference>
<dbReference type="PRINTS" id="PR00598">
    <property type="entry name" value="HTHMARR"/>
</dbReference>
<evidence type="ECO:0000313" key="3">
    <source>
        <dbReference type="EMBL" id="QFU15164.1"/>
    </source>
</evidence>
<feature type="domain" description="HTH marR-type" evidence="2">
    <location>
        <begin position="178"/>
        <end position="322"/>
    </location>
</feature>